<accession>A0A6P2LMX5</accession>
<dbReference type="EMBL" id="CABVQC010000021">
    <property type="protein sequence ID" value="VWB73187.1"/>
    <property type="molecule type" value="Genomic_DNA"/>
</dbReference>
<dbReference type="Proteomes" id="UP000494261">
    <property type="component" value="Unassembled WGS sequence"/>
</dbReference>
<reference evidence="3" key="1">
    <citation type="submission" date="2017-06" db="EMBL/GenBank/DDBJ databases">
        <authorList>
            <person name="LiPuma J."/>
            <person name="Spilker T."/>
        </authorList>
    </citation>
    <scope>NUCLEOTIDE SEQUENCE [LARGE SCALE GENOMIC DNA]</scope>
    <source>
        <strain evidence="3">AU17325</strain>
    </source>
</reference>
<dbReference type="EMBL" id="NKFA01000049">
    <property type="protein sequence ID" value="OXI30973.1"/>
    <property type="molecule type" value="Genomic_DNA"/>
</dbReference>
<gene>
    <name evidence="2" type="ORF">BLA13014_03334</name>
    <name evidence="1" type="ORF">CFB84_43210</name>
</gene>
<evidence type="ECO:0000313" key="4">
    <source>
        <dbReference type="Proteomes" id="UP000494261"/>
    </source>
</evidence>
<accession>A0A228HL98</accession>
<reference evidence="2 4" key="4">
    <citation type="submission" date="2019-09" db="EMBL/GenBank/DDBJ databases">
        <authorList>
            <person name="Depoorter E."/>
        </authorList>
    </citation>
    <scope>NUCLEOTIDE SEQUENCE [LARGE SCALE GENOMIC DNA]</scope>
    <source>
        <strain evidence="2">LMG 13014</strain>
    </source>
</reference>
<organism evidence="1 3">
    <name type="scientific">Burkholderia aenigmatica</name>
    <dbReference type="NCBI Taxonomy" id="2015348"/>
    <lineage>
        <taxon>Bacteria</taxon>
        <taxon>Pseudomonadati</taxon>
        <taxon>Pseudomonadota</taxon>
        <taxon>Betaproteobacteria</taxon>
        <taxon>Burkholderiales</taxon>
        <taxon>Burkholderiaceae</taxon>
        <taxon>Burkholderia</taxon>
        <taxon>Burkholderia cepacia complex</taxon>
    </lineage>
</organism>
<evidence type="ECO:0000313" key="1">
    <source>
        <dbReference type="EMBL" id="OXI30973.1"/>
    </source>
</evidence>
<proteinExistence type="predicted"/>
<evidence type="ECO:0000313" key="2">
    <source>
        <dbReference type="EMBL" id="VWB73187.1"/>
    </source>
</evidence>
<reference evidence="1" key="2">
    <citation type="submission" date="2017-06" db="EMBL/GenBank/DDBJ databases">
        <authorList>
            <person name="Kim H.J."/>
            <person name="Triplett B.A."/>
        </authorList>
    </citation>
    <scope>NUCLEOTIDE SEQUENCE [LARGE SCALE GENOMIC DNA]</scope>
    <source>
        <strain evidence="1">AU17325</strain>
    </source>
</reference>
<reference evidence="1 3" key="3">
    <citation type="submission" date="2017-08" db="EMBL/GenBank/DDBJ databases">
        <title>WGS of novel Burkholderia cepaca complex species.</title>
        <authorList>
            <person name="Lipuma J."/>
            <person name="Spilker T."/>
        </authorList>
    </citation>
    <scope>NUCLEOTIDE SEQUENCE [LARGE SCALE GENOMIC DNA]</scope>
    <source>
        <strain evidence="1 3">AU17325</strain>
    </source>
</reference>
<evidence type="ECO:0000313" key="3">
    <source>
        <dbReference type="Proteomes" id="UP000214600"/>
    </source>
</evidence>
<dbReference type="AlphaFoldDB" id="A0A228HL98"/>
<dbReference type="Proteomes" id="UP000214600">
    <property type="component" value="Unassembled WGS sequence"/>
</dbReference>
<name>A0A228HL98_9BURK</name>
<sequence length="95" mass="9935">MMGGTSMSNSNYPKGCFVDEDGFVRDVANPGPGLSCQVTERTVMLCGSYEEGDGAEVLGEFTYYPTLDALRSVGYAPGINGEAVLVAASGRAEVQ</sequence>
<protein>
    <submittedName>
        <fullName evidence="1">Uncharacterized protein</fullName>
    </submittedName>
</protein>